<dbReference type="AlphaFoldDB" id="A0A1Y3YZ38"/>
<keyword evidence="3" id="KW-0813">Transport</keyword>
<comment type="similarity">
    <text evidence="2">Belongs to the outer membrane factor (OMF) (TC 1.B.17) family.</text>
</comment>
<proteinExistence type="inferred from homology"/>
<sequence length="424" mass="46980">MMRKIILILSVISLGISAEAQETYLSREAYRDKVEAYSQLLKQQRLKTAASTEARKIAQTGFLPKIDITAEGTANLSHLDAWNSPAGQYRPYTYQALATLGQPLYTGGSLIAQKRIAKADEELDKLAIELTLDQIHYQSDAVYWNASAALATLEAAARFEEIVNRQYSIIQDRFDDGAISRTDLLMISTRKKEAELQFIKARQNHTLALQRLNILMGVKPDAAVDSLCEIGAGSPPVDLLSLDEVLGRRADYAGTNVSIAKSEAQRKAALSRYNPQLSMFLATGWDTGIAYMGQDVPHTPIAGLNLNIPIFRWGARFKTNRQQKAYIGIQRLQQSYVADNILEELSAATTKLTETEQQVKTAQENMALAEENLDLVTFSYNEGRASMVDVLSAQLSWTQAQTNLINAHLAAKMAVAEYRKAISE</sequence>
<evidence type="ECO:0000256" key="5">
    <source>
        <dbReference type="ARBA" id="ARBA00022692"/>
    </source>
</evidence>
<evidence type="ECO:0000256" key="7">
    <source>
        <dbReference type="ARBA" id="ARBA00023237"/>
    </source>
</evidence>
<dbReference type="PANTHER" id="PTHR30026:SF20">
    <property type="entry name" value="OUTER MEMBRANE PROTEIN TOLC"/>
    <property type="match status" value="1"/>
</dbReference>
<organism evidence="10 11">
    <name type="scientific">Bacteroides clarus</name>
    <dbReference type="NCBI Taxonomy" id="626929"/>
    <lineage>
        <taxon>Bacteria</taxon>
        <taxon>Pseudomonadati</taxon>
        <taxon>Bacteroidota</taxon>
        <taxon>Bacteroidia</taxon>
        <taxon>Bacteroidales</taxon>
        <taxon>Bacteroidaceae</taxon>
        <taxon>Bacteroides</taxon>
    </lineage>
</organism>
<dbReference type="GeneID" id="61678206"/>
<dbReference type="GO" id="GO:1990281">
    <property type="term" value="C:efflux pump complex"/>
    <property type="evidence" value="ECO:0007669"/>
    <property type="project" value="TreeGrafter"/>
</dbReference>
<gene>
    <name evidence="10" type="ORF">B5F97_01450</name>
</gene>
<dbReference type="InterPro" id="IPR003423">
    <property type="entry name" value="OMP_efflux"/>
</dbReference>
<dbReference type="GO" id="GO:0009279">
    <property type="term" value="C:cell outer membrane"/>
    <property type="evidence" value="ECO:0007669"/>
    <property type="project" value="UniProtKB-SubCell"/>
</dbReference>
<dbReference type="RefSeq" id="WP_087425184.1">
    <property type="nucleotide sequence ID" value="NZ_CAMMFP010000001.1"/>
</dbReference>
<dbReference type="EMBL" id="NFII01000001">
    <property type="protein sequence ID" value="OUO03113.1"/>
    <property type="molecule type" value="Genomic_DNA"/>
</dbReference>
<evidence type="ECO:0000256" key="3">
    <source>
        <dbReference type="ARBA" id="ARBA00022448"/>
    </source>
</evidence>
<dbReference type="GO" id="GO:0015288">
    <property type="term" value="F:porin activity"/>
    <property type="evidence" value="ECO:0007669"/>
    <property type="project" value="TreeGrafter"/>
</dbReference>
<comment type="subcellular location">
    <subcellularLocation>
        <location evidence="1">Cell outer membrane</location>
    </subcellularLocation>
</comment>
<feature type="coiled-coil region" evidence="8">
    <location>
        <begin position="338"/>
        <end position="372"/>
    </location>
</feature>
<keyword evidence="7" id="KW-0998">Cell outer membrane</keyword>
<keyword evidence="8" id="KW-0175">Coiled coil</keyword>
<accession>A0A1Y3YZ38</accession>
<reference evidence="11" key="1">
    <citation type="submission" date="2017-04" db="EMBL/GenBank/DDBJ databases">
        <title>Function of individual gut microbiota members based on whole genome sequencing of pure cultures obtained from chicken caecum.</title>
        <authorList>
            <person name="Medvecky M."/>
            <person name="Cejkova D."/>
            <person name="Polansky O."/>
            <person name="Karasova D."/>
            <person name="Kubasova T."/>
            <person name="Cizek A."/>
            <person name="Rychlik I."/>
        </authorList>
    </citation>
    <scope>NUCLEOTIDE SEQUENCE [LARGE SCALE GENOMIC DNA]</scope>
    <source>
        <strain evidence="11">An43</strain>
    </source>
</reference>
<keyword evidence="4" id="KW-1134">Transmembrane beta strand</keyword>
<feature type="chain" id="PRO_5012350523" evidence="9">
    <location>
        <begin position="21"/>
        <end position="424"/>
    </location>
</feature>
<dbReference type="PANTHER" id="PTHR30026">
    <property type="entry name" value="OUTER MEMBRANE PROTEIN TOLC"/>
    <property type="match status" value="1"/>
</dbReference>
<protein>
    <submittedName>
        <fullName evidence="10">Transporter</fullName>
    </submittedName>
</protein>
<dbReference type="InterPro" id="IPR051906">
    <property type="entry name" value="TolC-like"/>
</dbReference>
<keyword evidence="9" id="KW-0732">Signal</keyword>
<evidence type="ECO:0000256" key="8">
    <source>
        <dbReference type="SAM" id="Coils"/>
    </source>
</evidence>
<evidence type="ECO:0000313" key="10">
    <source>
        <dbReference type="EMBL" id="OUO03113.1"/>
    </source>
</evidence>
<keyword evidence="6" id="KW-0472">Membrane</keyword>
<evidence type="ECO:0000256" key="6">
    <source>
        <dbReference type="ARBA" id="ARBA00023136"/>
    </source>
</evidence>
<keyword evidence="5" id="KW-0812">Transmembrane</keyword>
<evidence type="ECO:0000256" key="4">
    <source>
        <dbReference type="ARBA" id="ARBA00022452"/>
    </source>
</evidence>
<name>A0A1Y3YZ38_9BACE</name>
<evidence type="ECO:0000256" key="2">
    <source>
        <dbReference type="ARBA" id="ARBA00007613"/>
    </source>
</evidence>
<dbReference type="Pfam" id="PF02321">
    <property type="entry name" value="OEP"/>
    <property type="match status" value="2"/>
</dbReference>
<dbReference type="Proteomes" id="UP000195386">
    <property type="component" value="Unassembled WGS sequence"/>
</dbReference>
<dbReference type="Gene3D" id="1.20.1600.10">
    <property type="entry name" value="Outer membrane efflux proteins (OEP)"/>
    <property type="match status" value="1"/>
</dbReference>
<evidence type="ECO:0000313" key="11">
    <source>
        <dbReference type="Proteomes" id="UP000195386"/>
    </source>
</evidence>
<dbReference type="GO" id="GO:0015562">
    <property type="term" value="F:efflux transmembrane transporter activity"/>
    <property type="evidence" value="ECO:0007669"/>
    <property type="project" value="InterPro"/>
</dbReference>
<comment type="caution">
    <text evidence="10">The sequence shown here is derived from an EMBL/GenBank/DDBJ whole genome shotgun (WGS) entry which is preliminary data.</text>
</comment>
<evidence type="ECO:0000256" key="9">
    <source>
        <dbReference type="SAM" id="SignalP"/>
    </source>
</evidence>
<evidence type="ECO:0000256" key="1">
    <source>
        <dbReference type="ARBA" id="ARBA00004442"/>
    </source>
</evidence>
<dbReference type="SUPFAM" id="SSF56954">
    <property type="entry name" value="Outer membrane efflux proteins (OEP)"/>
    <property type="match status" value="1"/>
</dbReference>
<feature type="signal peptide" evidence="9">
    <location>
        <begin position="1"/>
        <end position="20"/>
    </location>
</feature>